<evidence type="ECO:0000256" key="7">
    <source>
        <dbReference type="SAM" id="SignalP"/>
    </source>
</evidence>
<feature type="transmembrane region" description="Helical" evidence="6">
    <location>
        <begin position="568"/>
        <end position="588"/>
    </location>
</feature>
<evidence type="ECO:0000313" key="8">
    <source>
        <dbReference type="EMBL" id="UQC79180.1"/>
    </source>
</evidence>
<keyword evidence="3 6" id="KW-1133">Transmembrane helix</keyword>
<feature type="transmembrane region" description="Helical" evidence="6">
    <location>
        <begin position="438"/>
        <end position="458"/>
    </location>
</feature>
<feature type="transmembrane region" description="Helical" evidence="6">
    <location>
        <begin position="535"/>
        <end position="556"/>
    </location>
</feature>
<dbReference type="GO" id="GO:0016020">
    <property type="term" value="C:membrane"/>
    <property type="evidence" value="ECO:0007669"/>
    <property type="project" value="UniProtKB-SubCell"/>
</dbReference>
<feature type="signal peptide" evidence="7">
    <location>
        <begin position="1"/>
        <end position="17"/>
    </location>
</feature>
<accession>A0A9Q8SLL6</accession>
<dbReference type="GO" id="GO:0022857">
    <property type="term" value="F:transmembrane transporter activity"/>
    <property type="evidence" value="ECO:0007669"/>
    <property type="project" value="InterPro"/>
</dbReference>
<evidence type="ECO:0000313" key="9">
    <source>
        <dbReference type="Proteomes" id="UP000830671"/>
    </source>
</evidence>
<evidence type="ECO:0000256" key="5">
    <source>
        <dbReference type="SAM" id="MobiDB-lite"/>
    </source>
</evidence>
<protein>
    <submittedName>
        <fullName evidence="8">Major facilitator superfamily transporter</fullName>
    </submittedName>
</protein>
<dbReference type="CDD" id="cd06174">
    <property type="entry name" value="MFS"/>
    <property type="match status" value="1"/>
</dbReference>
<dbReference type="Gene3D" id="3.80.10.10">
    <property type="entry name" value="Ribonuclease Inhibitor"/>
    <property type="match status" value="1"/>
</dbReference>
<evidence type="ECO:0000256" key="1">
    <source>
        <dbReference type="ARBA" id="ARBA00004141"/>
    </source>
</evidence>
<evidence type="ECO:0000256" key="4">
    <source>
        <dbReference type="ARBA" id="ARBA00023136"/>
    </source>
</evidence>
<evidence type="ECO:0000256" key="3">
    <source>
        <dbReference type="ARBA" id="ARBA00022989"/>
    </source>
</evidence>
<feature type="transmembrane region" description="Helical" evidence="6">
    <location>
        <begin position="782"/>
        <end position="806"/>
    </location>
</feature>
<gene>
    <name evidence="8" type="ORF">CLUP02_04659</name>
</gene>
<feature type="transmembrane region" description="Helical" evidence="6">
    <location>
        <begin position="600"/>
        <end position="620"/>
    </location>
</feature>
<proteinExistence type="predicted"/>
<dbReference type="EMBL" id="CP019474">
    <property type="protein sequence ID" value="UQC79180.1"/>
    <property type="molecule type" value="Genomic_DNA"/>
</dbReference>
<evidence type="ECO:0000256" key="2">
    <source>
        <dbReference type="ARBA" id="ARBA00022692"/>
    </source>
</evidence>
<dbReference type="PANTHER" id="PTHR23507:SF8">
    <property type="entry name" value="MFS GENERAL SUBSTRATE TRANSPORTER"/>
    <property type="match status" value="1"/>
</dbReference>
<dbReference type="InterPro" id="IPR032675">
    <property type="entry name" value="LRR_dom_sf"/>
</dbReference>
<feature type="transmembrane region" description="Helical" evidence="6">
    <location>
        <begin position="850"/>
        <end position="875"/>
    </location>
</feature>
<reference evidence="8" key="1">
    <citation type="journal article" date="2021" name="Mol. Plant Microbe Interact.">
        <title>Complete Genome Sequence of the Plant-Pathogenic Fungus Colletotrichum lupini.</title>
        <authorList>
            <person name="Baroncelli R."/>
            <person name="Pensec F."/>
            <person name="Da Lio D."/>
            <person name="Boufleur T."/>
            <person name="Vicente I."/>
            <person name="Sarrocco S."/>
            <person name="Picot A."/>
            <person name="Baraldi E."/>
            <person name="Sukno S."/>
            <person name="Thon M."/>
            <person name="Le Floch G."/>
        </authorList>
    </citation>
    <scope>NUCLEOTIDE SEQUENCE</scope>
    <source>
        <strain evidence="8">IMI 504893</strain>
    </source>
</reference>
<dbReference type="PANTHER" id="PTHR23507">
    <property type="entry name" value="ZGC:174356"/>
    <property type="match status" value="1"/>
</dbReference>
<dbReference type="SUPFAM" id="SSF52047">
    <property type="entry name" value="RNI-like"/>
    <property type="match status" value="1"/>
</dbReference>
<feature type="transmembrane region" description="Helical" evidence="6">
    <location>
        <begin position="812"/>
        <end position="829"/>
    </location>
</feature>
<keyword evidence="2 6" id="KW-0812">Transmembrane</keyword>
<evidence type="ECO:0000256" key="6">
    <source>
        <dbReference type="SAM" id="Phobius"/>
    </source>
</evidence>
<comment type="subcellular location">
    <subcellularLocation>
        <location evidence="1">Membrane</location>
        <topology evidence="1">Multi-pass membrane protein</topology>
    </subcellularLocation>
</comment>
<dbReference type="Gene3D" id="1.20.1250.20">
    <property type="entry name" value="MFS general substrate transporter like domains"/>
    <property type="match status" value="1"/>
</dbReference>
<dbReference type="InterPro" id="IPR011701">
    <property type="entry name" value="MFS"/>
</dbReference>
<dbReference type="InterPro" id="IPR036259">
    <property type="entry name" value="MFS_trans_sf"/>
</dbReference>
<dbReference type="KEGG" id="clup:CLUP02_04659"/>
<keyword evidence="9" id="KW-1185">Reference proteome</keyword>
<name>A0A9Q8SLL6_9PEZI</name>
<feature type="chain" id="PRO_5040110828" evidence="7">
    <location>
        <begin position="18"/>
        <end position="910"/>
    </location>
</feature>
<sequence>MASLLSLPLEVLQQVLAELADNPPEPPSLEFYVPPFNSNPTSAILCQTCRSLREIAEPVLHRHIYIPNANVKKFISLFKCWKARPHCAQYTRRLTIEARSQRLEEYSHRAVTRLIDLEDADFVSGIIQDVGLEIRPDWYEYDWNINVFVEVAMLLAQNAESVELMFEPKRGVYRQPFDMIPEPNKTTKPILFNNLRHLHLMQPGLSTMDEFKSILHCAPNLQGLRLDLCDDPMSVFTLPPNLTSLILRRTNLSARHFQSMTSNFTMLRHLELVFNGFSREASIMEAIAKHRNTLTSLILISGKTLPFAKLKSLHKLESLTMSIETVRPEDLLGSLPSSLRELRILEETDGGTAHRPEIWFEDFNADLDARSETLPQDMVIYRSSYSRGIKSALTLTSFSRDCVLWRETMPPSPDPVNASHAHDDPINLRSSPKPRRSGIWALLALVLLVNLAASLYQLPLSRVIERRLCREHYAVTDPSVIDKDGNVAEGFCKVDDVQQGLAWIQGTMETAWIVGDFIMTVPLGFLAERYGRRSILCLNIVPRIILLTWAVIVGYFEQTLPTKAMIASPFFSVLGGDCVFNSITYAIASNMTDDHVLRATYFGWMGSVSYVVNLLGPALASASMSLLLWLPFWIGIALLLLAIPAISLLEESPDSHPDADDQARPLLSSPVLKAQDADSSLLRSILQRFGVLKSIVAGHPRNMTLLLISFVLTSLASSDTKLLVQYISKRYHWTFASTGYLLSAKAVVNFTLLTAIIPAILRSRQNRLRHIPPELASHRMNIHYANICLVVSILGALAIAVASRIWMMVPSLFLYALGSALPVFTLSLLKSPFISPKRHDQPVNSADPESHIFSIVMMVKTSGSLLGAPLMMVLWVKSIAIGGAALGIPYLISASCYLASLLVLGRITTE</sequence>
<dbReference type="Proteomes" id="UP000830671">
    <property type="component" value="Chromosome 2"/>
</dbReference>
<organism evidence="8 9">
    <name type="scientific">Colletotrichum lupini</name>
    <dbReference type="NCBI Taxonomy" id="145971"/>
    <lineage>
        <taxon>Eukaryota</taxon>
        <taxon>Fungi</taxon>
        <taxon>Dikarya</taxon>
        <taxon>Ascomycota</taxon>
        <taxon>Pezizomycotina</taxon>
        <taxon>Sordariomycetes</taxon>
        <taxon>Hypocreomycetidae</taxon>
        <taxon>Glomerellales</taxon>
        <taxon>Glomerellaceae</taxon>
        <taxon>Colletotrichum</taxon>
        <taxon>Colletotrichum acutatum species complex</taxon>
    </lineage>
</organism>
<dbReference type="GeneID" id="73338680"/>
<keyword evidence="7" id="KW-0732">Signal</keyword>
<keyword evidence="4 6" id="KW-0472">Membrane</keyword>
<dbReference type="SUPFAM" id="SSF103473">
    <property type="entry name" value="MFS general substrate transporter"/>
    <property type="match status" value="1"/>
</dbReference>
<dbReference type="AlphaFoldDB" id="A0A9Q8SLL6"/>
<dbReference type="RefSeq" id="XP_049140813.1">
    <property type="nucleotide sequence ID" value="XM_049283670.1"/>
</dbReference>
<dbReference type="Pfam" id="PF07690">
    <property type="entry name" value="MFS_1"/>
    <property type="match status" value="1"/>
</dbReference>
<feature type="transmembrane region" description="Helical" evidence="6">
    <location>
        <begin position="881"/>
        <end position="904"/>
    </location>
</feature>
<feature type="region of interest" description="Disordered" evidence="5">
    <location>
        <begin position="412"/>
        <end position="433"/>
    </location>
</feature>
<feature type="transmembrane region" description="Helical" evidence="6">
    <location>
        <begin position="739"/>
        <end position="761"/>
    </location>
</feature>
<feature type="transmembrane region" description="Helical" evidence="6">
    <location>
        <begin position="626"/>
        <end position="649"/>
    </location>
</feature>